<reference evidence="2" key="1">
    <citation type="journal article" date="2019" name="Int. J. Syst. Evol. Microbiol.">
        <title>The Global Catalogue of Microorganisms (GCM) 10K type strain sequencing project: providing services to taxonomists for standard genome sequencing and annotation.</title>
        <authorList>
            <consortium name="The Broad Institute Genomics Platform"/>
            <consortium name="The Broad Institute Genome Sequencing Center for Infectious Disease"/>
            <person name="Wu L."/>
            <person name="Ma J."/>
        </authorList>
    </citation>
    <scope>NUCLEOTIDE SEQUENCE [LARGE SCALE GENOMIC DNA]</scope>
    <source>
        <strain evidence="2">JCM 16702</strain>
    </source>
</reference>
<dbReference type="EMBL" id="BAAAZG010000067">
    <property type="protein sequence ID" value="GAA4102276.1"/>
    <property type="molecule type" value="Genomic_DNA"/>
</dbReference>
<sequence length="76" mass="8354">MTILTITSHGHSPQTYRYTLTAPIAGPYELLLRERTRAPEAAKILMAHGYTRSQALRAMTTAVRHGIAIIGIPNPN</sequence>
<dbReference type="RefSeq" id="WP_344958089.1">
    <property type="nucleotide sequence ID" value="NZ_BAAAZG010000067.1"/>
</dbReference>
<gene>
    <name evidence="1" type="ORF">GCM10022214_80160</name>
</gene>
<protein>
    <submittedName>
        <fullName evidence="1">Uncharacterized protein</fullName>
    </submittedName>
</protein>
<name>A0ABP7X1H6_9ACTN</name>
<proteinExistence type="predicted"/>
<evidence type="ECO:0000313" key="1">
    <source>
        <dbReference type="EMBL" id="GAA4102276.1"/>
    </source>
</evidence>
<accession>A0ABP7X1H6</accession>
<comment type="caution">
    <text evidence="1">The sequence shown here is derived from an EMBL/GenBank/DDBJ whole genome shotgun (WGS) entry which is preliminary data.</text>
</comment>
<organism evidence="1 2">
    <name type="scientific">Actinomadura miaoliensis</name>
    <dbReference type="NCBI Taxonomy" id="430685"/>
    <lineage>
        <taxon>Bacteria</taxon>
        <taxon>Bacillati</taxon>
        <taxon>Actinomycetota</taxon>
        <taxon>Actinomycetes</taxon>
        <taxon>Streptosporangiales</taxon>
        <taxon>Thermomonosporaceae</taxon>
        <taxon>Actinomadura</taxon>
    </lineage>
</organism>
<keyword evidence="2" id="KW-1185">Reference proteome</keyword>
<evidence type="ECO:0000313" key="2">
    <source>
        <dbReference type="Proteomes" id="UP001500683"/>
    </source>
</evidence>
<dbReference type="Proteomes" id="UP001500683">
    <property type="component" value="Unassembled WGS sequence"/>
</dbReference>